<evidence type="ECO:0000313" key="2">
    <source>
        <dbReference type="Proteomes" id="UP000221339"/>
    </source>
</evidence>
<accession>A0A0K1LM06</accession>
<protein>
    <submittedName>
        <fullName evidence="1">Uncharacterized protein</fullName>
    </submittedName>
</protein>
<dbReference type="EMBL" id="KT001914">
    <property type="protein sequence ID" value="AKU43536.1"/>
    <property type="molecule type" value="Genomic_DNA"/>
</dbReference>
<gene>
    <name evidence="1" type="ORF">CPT_Seuss10</name>
</gene>
<sequence length="62" mass="6691">MSDKTHPIGAAVTFKASGRYTNINQSGTIVRYENKKNGEWAIVALANNAGERAVRPSTLRSA</sequence>
<keyword evidence="2" id="KW-1185">Reference proteome</keyword>
<evidence type="ECO:0000313" key="1">
    <source>
        <dbReference type="EMBL" id="AKU43536.1"/>
    </source>
</evidence>
<reference evidence="1 2" key="1">
    <citation type="journal article" date="2015" name="Genome Announc.">
        <title>Complete Genome Sequence of Caulobacter crescentus Siphophage Seuss.</title>
        <authorList>
            <person name="Sloan J.M."/>
            <person name="Keene J.L."/>
            <person name="Cahill J.L."/>
            <person name="Rasche E.S."/>
            <person name="Kuty Everett G.F."/>
        </authorList>
    </citation>
    <scope>NUCLEOTIDE SEQUENCE [LARGE SCALE GENOMIC DNA]</scope>
</reference>
<proteinExistence type="predicted"/>
<name>A0A0K1LM06_9CAUD</name>
<dbReference type="Proteomes" id="UP000221339">
    <property type="component" value="Segment"/>
</dbReference>
<organism evidence="1 2">
    <name type="scientific">Caulobacter phage Seuss</name>
    <dbReference type="NCBI Taxonomy" id="1675601"/>
    <lineage>
        <taxon>Viruses</taxon>
        <taxon>Duplodnaviria</taxon>
        <taxon>Heunggongvirae</taxon>
        <taxon>Uroviricota</taxon>
        <taxon>Caudoviricetes</taxon>
        <taxon>Seussvirus</taxon>
        <taxon>Seussvirus seuss</taxon>
    </lineage>
</organism>